<keyword evidence="1" id="KW-1133">Transmembrane helix</keyword>
<organism evidence="3">
    <name type="scientific">Laurencia australis</name>
    <dbReference type="NCBI Taxonomy" id="3073067"/>
    <lineage>
        <taxon>Eukaryota</taxon>
        <taxon>Rhodophyta</taxon>
        <taxon>Florideophyceae</taxon>
        <taxon>Rhodymeniophycidae</taxon>
        <taxon>Ceramiales</taxon>
        <taxon>Rhodomelaceae</taxon>
        <taxon>Laurencieae</taxon>
        <taxon>Laurencia</taxon>
    </lineage>
</organism>
<dbReference type="AlphaFoldDB" id="A0AA51NF68"/>
<evidence type="ECO:0000313" key="3">
    <source>
        <dbReference type="EMBL" id="WMP12146.1"/>
    </source>
</evidence>
<geneLocation type="chloroplast" evidence="3"/>
<keyword evidence="1" id="KW-0812">Transmembrane</keyword>
<name>A0AA51NF68_9FLOR</name>
<keyword evidence="3" id="KW-0934">Plastid</keyword>
<feature type="transmembrane region" description="Helical" evidence="1">
    <location>
        <begin position="61"/>
        <end position="77"/>
    </location>
</feature>
<protein>
    <submittedName>
        <fullName evidence="3">Uncharacterized protein</fullName>
    </submittedName>
</protein>
<dbReference type="EMBL" id="OQ908868">
    <property type="protein sequence ID" value="WMP11934.1"/>
    <property type="molecule type" value="Genomic_DNA"/>
</dbReference>
<keyword evidence="1" id="KW-0472">Membrane</keyword>
<accession>A0AA51NF68</accession>
<sequence length="166" mass="20301">MKNQISFNQKLDLLIVSLTALETYKNNKLIKTTKNRNIKKLNIYLITLEELHIYLKRYNNIVYMYLATVIFNLYILHKKIHKYLLVKKAHLILKSYTNYKESKNLKQYIRKFNYLYFKRNEYYSDYKYVNYQSKIEINKIAIINLYLITKLINKQGIYILAKYLNK</sequence>
<gene>
    <name evidence="3" type="primary">orf103</name>
</gene>
<evidence type="ECO:0000313" key="2">
    <source>
        <dbReference type="EMBL" id="WMP11934.1"/>
    </source>
</evidence>
<reference evidence="3" key="1">
    <citation type="journal article" date="2023" name="J. Phycol.">
        <title>Gene-rich plastid genomes of two parasitic red algal species, Laurencia australis and L. verruciformis (Rhodomelaceae, Ceramiales), and a taxonomic revision of Janczewskia.</title>
        <authorList>
            <person name="Preuss M."/>
            <person name="Diaz-Tapia P."/>
            <person name="Verbruggen H."/>
            <person name="Zuccarello G.C."/>
        </authorList>
    </citation>
    <scope>NUCLEOTIDE SEQUENCE</scope>
    <source>
        <strain evidence="2">B1P</strain>
        <strain evidence="3">B2P</strain>
    </source>
</reference>
<evidence type="ECO:0000256" key="1">
    <source>
        <dbReference type="SAM" id="Phobius"/>
    </source>
</evidence>
<keyword evidence="3" id="KW-0150">Chloroplast</keyword>
<proteinExistence type="predicted"/>
<dbReference type="EMBL" id="OQ908869">
    <property type="protein sequence ID" value="WMP12146.1"/>
    <property type="molecule type" value="Genomic_DNA"/>
</dbReference>